<feature type="domain" description="Type II CBASS E2 protein" evidence="1">
    <location>
        <begin position="21"/>
        <end position="143"/>
    </location>
</feature>
<keyword evidence="3" id="KW-1185">Reference proteome</keyword>
<comment type="caution">
    <text evidence="2">The sequence shown here is derived from an EMBL/GenBank/DDBJ whole genome shotgun (WGS) entry which is preliminary data.</text>
</comment>
<dbReference type="Proteomes" id="UP001149303">
    <property type="component" value="Unassembled WGS sequence"/>
</dbReference>
<dbReference type="EMBL" id="JAIWJY010000003">
    <property type="protein sequence ID" value="MDE1206256.1"/>
    <property type="molecule type" value="Genomic_DNA"/>
</dbReference>
<evidence type="ECO:0000259" key="1">
    <source>
        <dbReference type="Pfam" id="PF26395"/>
    </source>
</evidence>
<dbReference type="Pfam" id="PF26395">
    <property type="entry name" value="E2-CBASS"/>
    <property type="match status" value="1"/>
</dbReference>
<sequence length="162" mass="19450">MSKFFKTDRKRKVKGILSTEQLKRIKKVFPEIKVLKSGWDNFEIIVQIQPTAISELYDVKVVYMENKWVKIFVVNKTLEIAKSRTKLPHVYDSQKQQLCLYSPSKKEWNAHNYIIDTIIPWISEWLYYYELWLPEGKWFGGGHNEYPNENKTNILINEEYKI</sequence>
<organism evidence="2 3">
    <name type="scientific">Tenacibaculum larymnensis</name>
    <dbReference type="NCBI Taxonomy" id="2878201"/>
    <lineage>
        <taxon>Bacteria</taxon>
        <taxon>Pseudomonadati</taxon>
        <taxon>Bacteroidota</taxon>
        <taxon>Flavobacteriia</taxon>
        <taxon>Flavobacteriales</taxon>
        <taxon>Flavobacteriaceae</taxon>
        <taxon>Tenacibaculum</taxon>
    </lineage>
</organism>
<name>A0A9X4ELN7_9FLAO</name>
<dbReference type="RefSeq" id="WP_274639511.1">
    <property type="nucleotide sequence ID" value="NZ_JAIWJY010000003.1"/>
</dbReference>
<protein>
    <recommendedName>
        <fullName evidence="1">Type II CBASS E2 protein domain-containing protein</fullName>
    </recommendedName>
</protein>
<proteinExistence type="predicted"/>
<accession>A0A9X4ELN7</accession>
<reference evidence="2" key="1">
    <citation type="submission" date="2021-09" db="EMBL/GenBank/DDBJ databases">
        <authorList>
            <person name="Smyrli M."/>
        </authorList>
    </citation>
    <scope>NUCLEOTIDE SEQUENCE</scope>
    <source>
        <strain evidence="2">LAR25</strain>
    </source>
</reference>
<evidence type="ECO:0000313" key="2">
    <source>
        <dbReference type="EMBL" id="MDE1206256.1"/>
    </source>
</evidence>
<evidence type="ECO:0000313" key="3">
    <source>
        <dbReference type="Proteomes" id="UP001149303"/>
    </source>
</evidence>
<dbReference type="AlphaFoldDB" id="A0A9X4ELN7"/>
<gene>
    <name evidence="2" type="ORF">LCI24_05540</name>
</gene>
<dbReference type="InterPro" id="IPR058588">
    <property type="entry name" value="E2-CBASS"/>
</dbReference>